<evidence type="ECO:0000256" key="2">
    <source>
        <dbReference type="ARBA" id="ARBA00022670"/>
    </source>
</evidence>
<dbReference type="EMBL" id="JAMTCK010000006">
    <property type="protein sequence ID" value="MCP2166028.1"/>
    <property type="molecule type" value="Genomic_DNA"/>
</dbReference>
<proteinExistence type="inferred from homology"/>
<keyword evidence="7" id="KW-1185">Reference proteome</keyword>
<dbReference type="PRINTS" id="PR00861">
    <property type="entry name" value="ALYTICPTASE"/>
</dbReference>
<protein>
    <recommendedName>
        <fullName evidence="8">Peptidase S1 domain-containing protein</fullName>
    </recommendedName>
</protein>
<accession>A0AAE3KL12</accession>
<evidence type="ECO:0000256" key="5">
    <source>
        <dbReference type="ARBA" id="ARBA00023157"/>
    </source>
</evidence>
<keyword evidence="2" id="KW-0645">Protease</keyword>
<sequence>MTNRSEIRRAKIRPAKRRVEDDFLALPGVVGVDIAEKVTSGRRTGRLAIVVSVRAKRSAIELPAAQLIPASVDGVPTDVIEEDIVLHRALLADDGPPGFPACAEVRGAERHRVVVGGISMGPCRAIRLVPPDAPQLGDYVIVGTLGALVTDRTGYGQVMGLTNFHVACVDDAWAVGDQMAHPSRADGGRPGDVVGTLARAALSAGVDGAAVLVDPAWRVESSIVDVGMVAGAATAVVGSAVRKRGRTTALTTGTVSSVDATLSLDFGNGLGVRTLRDQIRVQARPGNRFADHGDSGAAVVDDGNRVVGLYFGGTTTGTAGFANPIAKVLDALDVDLLVAN</sequence>
<name>A0AAE3KL12_9PSEU</name>
<gene>
    <name evidence="6" type="ORF">LX83_002887</name>
</gene>
<reference evidence="6" key="1">
    <citation type="submission" date="2022-06" db="EMBL/GenBank/DDBJ databases">
        <title>Genomic Encyclopedia of Archaeal and Bacterial Type Strains, Phase II (KMG-II): from individual species to whole genera.</title>
        <authorList>
            <person name="Goeker M."/>
        </authorList>
    </citation>
    <scope>NUCLEOTIDE SEQUENCE</scope>
    <source>
        <strain evidence="6">DSM 43935</strain>
    </source>
</reference>
<keyword evidence="3" id="KW-0378">Hydrolase</keyword>
<dbReference type="GO" id="GO:0004252">
    <property type="term" value="F:serine-type endopeptidase activity"/>
    <property type="evidence" value="ECO:0007669"/>
    <property type="project" value="InterPro"/>
</dbReference>
<dbReference type="AlphaFoldDB" id="A0AAE3KL12"/>
<keyword evidence="4" id="KW-0720">Serine protease</keyword>
<dbReference type="InterPro" id="IPR001316">
    <property type="entry name" value="Pept_S1A_streptogrisin"/>
</dbReference>
<dbReference type="RefSeq" id="WP_253771491.1">
    <property type="nucleotide sequence ID" value="NZ_JAMTCK010000006.1"/>
</dbReference>
<evidence type="ECO:0000256" key="1">
    <source>
        <dbReference type="ARBA" id="ARBA00007664"/>
    </source>
</evidence>
<dbReference type="InterPro" id="IPR009003">
    <property type="entry name" value="Peptidase_S1_PA"/>
</dbReference>
<comment type="caution">
    <text evidence="6">The sequence shown here is derived from an EMBL/GenBank/DDBJ whole genome shotgun (WGS) entry which is preliminary data.</text>
</comment>
<organism evidence="6 7">
    <name type="scientific">Goodfellowiella coeruleoviolacea</name>
    <dbReference type="NCBI Taxonomy" id="334858"/>
    <lineage>
        <taxon>Bacteria</taxon>
        <taxon>Bacillati</taxon>
        <taxon>Actinomycetota</taxon>
        <taxon>Actinomycetes</taxon>
        <taxon>Pseudonocardiales</taxon>
        <taxon>Pseudonocardiaceae</taxon>
        <taxon>Goodfellowiella</taxon>
    </lineage>
</organism>
<evidence type="ECO:0008006" key="8">
    <source>
        <dbReference type="Google" id="ProtNLM"/>
    </source>
</evidence>
<dbReference type="Proteomes" id="UP001206128">
    <property type="component" value="Unassembled WGS sequence"/>
</dbReference>
<evidence type="ECO:0000313" key="7">
    <source>
        <dbReference type="Proteomes" id="UP001206128"/>
    </source>
</evidence>
<dbReference type="InterPro" id="IPR043504">
    <property type="entry name" value="Peptidase_S1_PA_chymotrypsin"/>
</dbReference>
<evidence type="ECO:0000256" key="4">
    <source>
        <dbReference type="ARBA" id="ARBA00022825"/>
    </source>
</evidence>
<dbReference type="SUPFAM" id="SSF50494">
    <property type="entry name" value="Trypsin-like serine proteases"/>
    <property type="match status" value="1"/>
</dbReference>
<evidence type="ECO:0000313" key="6">
    <source>
        <dbReference type="EMBL" id="MCP2166028.1"/>
    </source>
</evidence>
<evidence type="ECO:0000256" key="3">
    <source>
        <dbReference type="ARBA" id="ARBA00022801"/>
    </source>
</evidence>
<keyword evidence="5" id="KW-1015">Disulfide bond</keyword>
<comment type="similarity">
    <text evidence="1">Belongs to the peptidase S1 family.</text>
</comment>
<dbReference type="Gene3D" id="2.40.10.10">
    <property type="entry name" value="Trypsin-like serine proteases"/>
    <property type="match status" value="2"/>
</dbReference>
<dbReference type="GO" id="GO:0006508">
    <property type="term" value="P:proteolysis"/>
    <property type="evidence" value="ECO:0007669"/>
    <property type="project" value="UniProtKB-KW"/>
</dbReference>